<keyword evidence="1" id="KW-0472">Membrane</keyword>
<feature type="transmembrane region" description="Helical" evidence="1">
    <location>
        <begin position="123"/>
        <end position="144"/>
    </location>
</feature>
<proteinExistence type="predicted"/>
<reference evidence="3" key="1">
    <citation type="journal article" date="2020" name="Stud. Mycol.">
        <title>101 Dothideomycetes genomes: a test case for predicting lifestyles and emergence of pathogens.</title>
        <authorList>
            <person name="Haridas S."/>
            <person name="Albert R."/>
            <person name="Binder M."/>
            <person name="Bloem J."/>
            <person name="Labutti K."/>
            <person name="Salamov A."/>
            <person name="Andreopoulos B."/>
            <person name="Baker S."/>
            <person name="Barry K."/>
            <person name="Bills G."/>
            <person name="Bluhm B."/>
            <person name="Cannon C."/>
            <person name="Castanera R."/>
            <person name="Culley D."/>
            <person name="Daum C."/>
            <person name="Ezra D."/>
            <person name="Gonzalez J."/>
            <person name="Henrissat B."/>
            <person name="Kuo A."/>
            <person name="Liang C."/>
            <person name="Lipzen A."/>
            <person name="Lutzoni F."/>
            <person name="Magnuson J."/>
            <person name="Mondo S."/>
            <person name="Nolan M."/>
            <person name="Ohm R."/>
            <person name="Pangilinan J."/>
            <person name="Park H.-J."/>
            <person name="Ramirez L."/>
            <person name="Alfaro M."/>
            <person name="Sun H."/>
            <person name="Tritt A."/>
            <person name="Yoshinaga Y."/>
            <person name="Zwiers L.-H."/>
            <person name="Turgeon B."/>
            <person name="Goodwin S."/>
            <person name="Spatafora J."/>
            <person name="Crous P."/>
            <person name="Grigoriev I."/>
        </authorList>
    </citation>
    <scope>NUCLEOTIDE SEQUENCE</scope>
    <source>
        <strain evidence="3">CBS 130266</strain>
    </source>
</reference>
<dbReference type="EMBL" id="MU007032">
    <property type="protein sequence ID" value="KAF2431445.1"/>
    <property type="molecule type" value="Genomic_DNA"/>
</dbReference>
<evidence type="ECO:0000313" key="4">
    <source>
        <dbReference type="Proteomes" id="UP000800235"/>
    </source>
</evidence>
<sequence length="346" mass="38678">MASKEAGRILIGDSRWLTTPDYSVFLAFGAIAIWSSVPLTIRLLVTLKRRRGLYFWSILVCGWGLSLRQLGYVLKFMVPKCPYLLGDILSQGGWVGMVTGFSMVLYSRLNLILESQVVRRRVLWMIIINAIVFHPLMITISIGMNVLRKGGRGGSAKMPAWQRVNVPAERVQILIFSGQETLISLFYVRAAYQYLKGRFADKEKTRRAMFLLLAVQVFIVAVDIFLIVIDFASFLQLKLFIHSLVELSQLGVPGFSSFSNALASVGATKNKAPEAIRAKNVNWIDDSASSSPNPLPDITPISSPTKPEFDFYTNALFEDSMIEGHSGGVFEPALDFHSKTWLEKDT</sequence>
<keyword evidence="1" id="KW-0812">Transmembrane</keyword>
<keyword evidence="4" id="KW-1185">Reference proteome</keyword>
<evidence type="ECO:0000259" key="2">
    <source>
        <dbReference type="Pfam" id="PF24802"/>
    </source>
</evidence>
<dbReference type="PANTHER" id="PTHR37013">
    <property type="entry name" value="INTEGRAL MEMBRANE PROTEIN (AFU_ORTHOLOGUE AFUA_1G05950)-RELATED"/>
    <property type="match status" value="1"/>
</dbReference>
<organism evidence="3 4">
    <name type="scientific">Tothia fuscella</name>
    <dbReference type="NCBI Taxonomy" id="1048955"/>
    <lineage>
        <taxon>Eukaryota</taxon>
        <taxon>Fungi</taxon>
        <taxon>Dikarya</taxon>
        <taxon>Ascomycota</taxon>
        <taxon>Pezizomycotina</taxon>
        <taxon>Dothideomycetes</taxon>
        <taxon>Pleosporomycetidae</taxon>
        <taxon>Venturiales</taxon>
        <taxon>Cylindrosympodiaceae</taxon>
        <taxon>Tothia</taxon>
    </lineage>
</organism>
<accession>A0A9P4NTM6</accession>
<feature type="transmembrane region" description="Helical" evidence="1">
    <location>
        <begin position="209"/>
        <end position="235"/>
    </location>
</feature>
<protein>
    <recommendedName>
        <fullName evidence="2">DUF7703 domain-containing protein</fullName>
    </recommendedName>
</protein>
<feature type="transmembrane region" description="Helical" evidence="1">
    <location>
        <begin position="22"/>
        <end position="41"/>
    </location>
</feature>
<name>A0A9P4NTM6_9PEZI</name>
<evidence type="ECO:0000313" key="3">
    <source>
        <dbReference type="EMBL" id="KAF2431445.1"/>
    </source>
</evidence>
<feature type="transmembrane region" description="Helical" evidence="1">
    <location>
        <begin position="94"/>
        <end position="111"/>
    </location>
</feature>
<dbReference type="Pfam" id="PF24802">
    <property type="entry name" value="DUF7703"/>
    <property type="match status" value="1"/>
</dbReference>
<feature type="domain" description="DUF7703" evidence="2">
    <location>
        <begin position="24"/>
        <end position="245"/>
    </location>
</feature>
<dbReference type="Proteomes" id="UP000800235">
    <property type="component" value="Unassembled WGS sequence"/>
</dbReference>
<comment type="caution">
    <text evidence="3">The sequence shown here is derived from an EMBL/GenBank/DDBJ whole genome shotgun (WGS) entry which is preliminary data.</text>
</comment>
<dbReference type="AlphaFoldDB" id="A0A9P4NTM6"/>
<evidence type="ECO:0000256" key="1">
    <source>
        <dbReference type="SAM" id="Phobius"/>
    </source>
</evidence>
<feature type="transmembrane region" description="Helical" evidence="1">
    <location>
        <begin position="171"/>
        <end position="188"/>
    </location>
</feature>
<feature type="transmembrane region" description="Helical" evidence="1">
    <location>
        <begin position="53"/>
        <end position="74"/>
    </location>
</feature>
<dbReference type="OrthoDB" id="405906at2759"/>
<dbReference type="PANTHER" id="PTHR37013:SF4">
    <property type="entry name" value="INTEGRAL MEMBRANE PROTEIN"/>
    <property type="match status" value="1"/>
</dbReference>
<gene>
    <name evidence="3" type="ORF">EJ08DRAFT_696530</name>
</gene>
<keyword evidence="1" id="KW-1133">Transmembrane helix</keyword>
<dbReference type="InterPro" id="IPR056120">
    <property type="entry name" value="DUF7703"/>
</dbReference>